<gene>
    <name evidence="1" type="ORF">SRT_08230</name>
</gene>
<dbReference type="InterPro" id="IPR016992">
    <property type="entry name" value="UCP032209"/>
</dbReference>
<proteinExistence type="predicted"/>
<dbReference type="InterPro" id="IPR012441">
    <property type="entry name" value="DUF1643"/>
</dbReference>
<keyword evidence="2" id="KW-1185">Reference proteome</keyword>
<dbReference type="PIRSF" id="PIRSF032209">
    <property type="entry name" value="UCP032209"/>
    <property type="match status" value="1"/>
</dbReference>
<dbReference type="EMBL" id="AP014612">
    <property type="protein sequence ID" value="BAQ24084.1"/>
    <property type="molecule type" value="Genomic_DNA"/>
</dbReference>
<evidence type="ECO:0008006" key="3">
    <source>
        <dbReference type="Google" id="ProtNLM"/>
    </source>
</evidence>
<protein>
    <recommendedName>
        <fullName evidence="3">DUF1643 domain-containing protein</fullName>
    </recommendedName>
</protein>
<dbReference type="Pfam" id="PF07799">
    <property type="entry name" value="DUF1643"/>
    <property type="match status" value="1"/>
</dbReference>
<dbReference type="Proteomes" id="UP000217758">
    <property type="component" value="Chromosome"/>
</dbReference>
<dbReference type="KEGG" id="strg:SRT_08230"/>
<reference evidence="1 2" key="1">
    <citation type="journal article" date="2016" name="Microbiol. Immunol.">
        <title>Complete genome sequence of Streptococcus troglodytae TKU31 isolated from the oral cavity of a chimpanzee (Pan troglodytes).</title>
        <authorList>
            <person name="Okamoto M."/>
            <person name="Naito M."/>
            <person name="Miyanohara M."/>
            <person name="Imai S."/>
            <person name="Nomura Y."/>
            <person name="Saito W."/>
            <person name="Momoi Y."/>
            <person name="Takada K."/>
            <person name="Miyabe-Nishiwaki T."/>
            <person name="Tomonaga M."/>
            <person name="Hanada N."/>
        </authorList>
    </citation>
    <scope>NUCLEOTIDE SEQUENCE [LARGE SCALE GENOMIC DNA]</scope>
    <source>
        <strain evidence="2">TKU 31</strain>
    </source>
</reference>
<dbReference type="AlphaFoldDB" id="A0A1L7LIP2"/>
<organism evidence="1 2">
    <name type="scientific">Streptococcus troglodytae</name>
    <dbReference type="NCBI Taxonomy" id="1111760"/>
    <lineage>
        <taxon>Bacteria</taxon>
        <taxon>Bacillati</taxon>
        <taxon>Bacillota</taxon>
        <taxon>Bacilli</taxon>
        <taxon>Lactobacillales</taxon>
        <taxon>Streptococcaceae</taxon>
        <taxon>Streptococcus</taxon>
    </lineage>
</organism>
<evidence type="ECO:0000313" key="2">
    <source>
        <dbReference type="Proteomes" id="UP000217758"/>
    </source>
</evidence>
<accession>A0A1L7LIP2</accession>
<sequence length="158" mass="18229">MDNIMKSKAILSVDRKYRYVLTRTWDETLPNIMFIGLNPSTADETTDDPTIRRCINFAKSWGYGGLYMVNLFAYRSTNPNNIRIVDNPIGDDNDSYISHYAKLSDKAVACWGNHGSYQKRSKEVTNLLEEIYCFGQNKSGEPKHPLYLKKEISLIKYK</sequence>
<name>A0A1L7LIP2_9STRE</name>
<evidence type="ECO:0000313" key="1">
    <source>
        <dbReference type="EMBL" id="BAQ24084.1"/>
    </source>
</evidence>